<sequence>MKAQNIFGNSHDNSKLMELYEILQIIKNQSIDQLRIQGQEDIFDKISILYNYLMFNEIQQLISFICKHKKQFQESIIMYQFLKQQECQISKTLNINNLMESYESMANEQDGNQNKNDATQYKIFICCLKLFTKQISNEEDSKIYNKLHKQLNFYIDQNLSSNNPLILISQINMFQLPYKQYILLYSSFQILINTLKYKQFIDFTEKNYQYQTQLLPKILNISQQTSSFHTQIWKFQSILIDVTQNLINFNELFSITQHSFKNEGVQKIAFSFNNISRGFKVMKIILEESILKYFYESIELKLEEQKQLSHDQIQQKESVPFKPQVHIVFHGLEDINLDNPKQTKLDLEIQIQIGENEFLSLNNQQNNQTLIWNYEKIKHFNLIISLLAQIFECCQLWVQYIPKNPKEYFEFLCSQVSKQKLEVDRQTLTNWFQKEKPNINNCIESLLALLESLEFLLLKIESTINKEISKYQKEKPITLNKEKFAKVLIQSGFKIEYDLINRIELRLAENMKNNLEQILNEINPKTQKIKGIVQLIKKFAPNFK</sequence>
<evidence type="ECO:0000313" key="1">
    <source>
        <dbReference type="EMBL" id="CAD8051510.1"/>
    </source>
</evidence>
<keyword evidence="2" id="KW-1185">Reference proteome</keyword>
<evidence type="ECO:0000313" key="2">
    <source>
        <dbReference type="Proteomes" id="UP000692954"/>
    </source>
</evidence>
<proteinExistence type="predicted"/>
<reference evidence="1" key="1">
    <citation type="submission" date="2021-01" db="EMBL/GenBank/DDBJ databases">
        <authorList>
            <consortium name="Genoscope - CEA"/>
            <person name="William W."/>
        </authorList>
    </citation>
    <scope>NUCLEOTIDE SEQUENCE</scope>
</reference>
<protein>
    <submittedName>
        <fullName evidence="1">Uncharacterized protein</fullName>
    </submittedName>
</protein>
<organism evidence="1 2">
    <name type="scientific">Paramecium sonneborni</name>
    <dbReference type="NCBI Taxonomy" id="65129"/>
    <lineage>
        <taxon>Eukaryota</taxon>
        <taxon>Sar</taxon>
        <taxon>Alveolata</taxon>
        <taxon>Ciliophora</taxon>
        <taxon>Intramacronucleata</taxon>
        <taxon>Oligohymenophorea</taxon>
        <taxon>Peniculida</taxon>
        <taxon>Parameciidae</taxon>
        <taxon>Paramecium</taxon>
    </lineage>
</organism>
<comment type="caution">
    <text evidence="1">The sequence shown here is derived from an EMBL/GenBank/DDBJ whole genome shotgun (WGS) entry which is preliminary data.</text>
</comment>
<accession>A0A8S1K7Q2</accession>
<dbReference type="EMBL" id="CAJJDN010000005">
    <property type="protein sequence ID" value="CAD8051510.1"/>
    <property type="molecule type" value="Genomic_DNA"/>
</dbReference>
<name>A0A8S1K7Q2_9CILI</name>
<gene>
    <name evidence="1" type="ORF">PSON_ATCC_30995.1.T0050611</name>
</gene>
<dbReference type="AlphaFoldDB" id="A0A8S1K7Q2"/>
<dbReference type="Proteomes" id="UP000692954">
    <property type="component" value="Unassembled WGS sequence"/>
</dbReference>
<dbReference type="OrthoDB" id="299079at2759"/>